<protein>
    <submittedName>
        <fullName evidence="2">Dihydrodipicolinate reductase</fullName>
    </submittedName>
</protein>
<dbReference type="InterPro" id="IPR023940">
    <property type="entry name" value="DHDPR_bac"/>
</dbReference>
<dbReference type="PANTHER" id="PTHR20836">
    <property type="entry name" value="DIHYDRODIPICOLINATE REDUCTASE"/>
    <property type="match status" value="1"/>
</dbReference>
<dbReference type="Proteomes" id="UP000251241">
    <property type="component" value="Unassembled WGS sequence"/>
</dbReference>
<sequence>MNTKKAFVVGSGKLANAILEADYSIPNVEILPWQPSITTSSPSIIIHAGSGRELQDCLDFCARTDSLFIELSTGLETEKLETAFPLVICPNTSILLLKTLHMLQQFGHNFKDYEISIMESHQSSKLTEPGTAYHIANSLHVAHERVISIRDAKTQAYKIHIPVAYLEKHAYHQIVIKDKNDEIKIETKVLGHDSYSNGVKKILEACVNNKLANRRHTVLDLVAMGLL</sequence>
<dbReference type="Gene3D" id="3.30.360.10">
    <property type="entry name" value="Dihydrodipicolinate Reductase, domain 2"/>
    <property type="match status" value="1"/>
</dbReference>
<reference evidence="2 3" key="1">
    <citation type="submission" date="2018-06" db="EMBL/GenBank/DDBJ databases">
        <authorList>
            <consortium name="Pathogen Informatics"/>
            <person name="Doyle S."/>
        </authorList>
    </citation>
    <scope>NUCLEOTIDE SEQUENCE [LARGE SCALE GENOMIC DNA]</scope>
    <source>
        <strain evidence="2 3">NCTC11343</strain>
    </source>
</reference>
<evidence type="ECO:0000313" key="3">
    <source>
        <dbReference type="Proteomes" id="UP000251241"/>
    </source>
</evidence>
<accession>A0A2X2JKE9</accession>
<proteinExistence type="predicted"/>
<dbReference type="GO" id="GO:0019877">
    <property type="term" value="P:diaminopimelate biosynthetic process"/>
    <property type="evidence" value="ECO:0007669"/>
    <property type="project" value="TreeGrafter"/>
</dbReference>
<dbReference type="Pfam" id="PF05173">
    <property type="entry name" value="DapB_C"/>
    <property type="match status" value="1"/>
</dbReference>
<dbReference type="EMBL" id="UAUU01000011">
    <property type="protein sequence ID" value="SPZ94254.1"/>
    <property type="molecule type" value="Genomic_DNA"/>
</dbReference>
<dbReference type="GeneID" id="97180019"/>
<dbReference type="RefSeq" id="WP_112376204.1">
    <property type="nucleotide sequence ID" value="NZ_CP069793.1"/>
</dbReference>
<organism evidence="2 3">
    <name type="scientific">Sphingobacterium multivorum</name>
    <dbReference type="NCBI Taxonomy" id="28454"/>
    <lineage>
        <taxon>Bacteria</taxon>
        <taxon>Pseudomonadati</taxon>
        <taxon>Bacteroidota</taxon>
        <taxon>Sphingobacteriia</taxon>
        <taxon>Sphingobacteriales</taxon>
        <taxon>Sphingobacteriaceae</taxon>
        <taxon>Sphingobacterium</taxon>
    </lineage>
</organism>
<dbReference type="PANTHER" id="PTHR20836:SF0">
    <property type="entry name" value="4-HYDROXY-TETRAHYDRODIPICOLINATE REDUCTASE 1, CHLOROPLASTIC-RELATED"/>
    <property type="match status" value="1"/>
</dbReference>
<dbReference type="GO" id="GO:0009089">
    <property type="term" value="P:lysine biosynthetic process via diaminopimelate"/>
    <property type="evidence" value="ECO:0007669"/>
    <property type="project" value="InterPro"/>
</dbReference>
<dbReference type="InterPro" id="IPR022663">
    <property type="entry name" value="DapB_C"/>
</dbReference>
<name>A0A2X2JKE9_SPHMU</name>
<dbReference type="AlphaFoldDB" id="A0A2X2JKE9"/>
<evidence type="ECO:0000313" key="2">
    <source>
        <dbReference type="EMBL" id="SPZ94254.1"/>
    </source>
</evidence>
<evidence type="ECO:0000259" key="1">
    <source>
        <dbReference type="Pfam" id="PF05173"/>
    </source>
</evidence>
<gene>
    <name evidence="2" type="ORF">NCTC11343_05180</name>
</gene>
<feature type="domain" description="Dihydrodipicolinate reductase C-terminal" evidence="1">
    <location>
        <begin position="101"/>
        <end position="209"/>
    </location>
</feature>
<dbReference type="GO" id="GO:0008839">
    <property type="term" value="F:4-hydroxy-tetrahydrodipicolinate reductase"/>
    <property type="evidence" value="ECO:0007669"/>
    <property type="project" value="InterPro"/>
</dbReference>